<comment type="caution">
    <text evidence="13">The sequence shown here is derived from an EMBL/GenBank/DDBJ whole genome shotgun (WGS) entry which is preliminary data.</text>
</comment>
<dbReference type="AlphaFoldDB" id="A0A1R2CI24"/>
<evidence type="ECO:0000256" key="7">
    <source>
        <dbReference type="ARBA" id="ARBA00023288"/>
    </source>
</evidence>
<evidence type="ECO:0000256" key="1">
    <source>
        <dbReference type="ARBA" id="ARBA00004127"/>
    </source>
</evidence>
<feature type="transmembrane region" description="Helical" evidence="10">
    <location>
        <begin position="163"/>
        <end position="182"/>
    </location>
</feature>
<evidence type="ECO:0000256" key="4">
    <source>
        <dbReference type="ARBA" id="ARBA00022989"/>
    </source>
</evidence>
<keyword evidence="3 10" id="KW-0812">Transmembrane</keyword>
<dbReference type="GO" id="GO:0019706">
    <property type="term" value="F:protein-cysteine S-palmitoyltransferase activity"/>
    <property type="evidence" value="ECO:0007669"/>
    <property type="project" value="UniProtKB-EC"/>
</dbReference>
<dbReference type="GO" id="GO:0005794">
    <property type="term" value="C:Golgi apparatus"/>
    <property type="evidence" value="ECO:0007669"/>
    <property type="project" value="TreeGrafter"/>
</dbReference>
<evidence type="ECO:0000313" key="14">
    <source>
        <dbReference type="Proteomes" id="UP000187209"/>
    </source>
</evidence>
<evidence type="ECO:0000259" key="12">
    <source>
        <dbReference type="Pfam" id="PF01529"/>
    </source>
</evidence>
<dbReference type="GO" id="GO:0005783">
    <property type="term" value="C:endoplasmic reticulum"/>
    <property type="evidence" value="ECO:0007669"/>
    <property type="project" value="TreeGrafter"/>
</dbReference>
<evidence type="ECO:0000256" key="5">
    <source>
        <dbReference type="ARBA" id="ARBA00023136"/>
    </source>
</evidence>
<feature type="transmembrane region" description="Helical" evidence="10">
    <location>
        <begin position="56"/>
        <end position="74"/>
    </location>
</feature>
<evidence type="ECO:0000256" key="2">
    <source>
        <dbReference type="ARBA" id="ARBA00022679"/>
    </source>
</evidence>
<dbReference type="GO" id="GO:0006612">
    <property type="term" value="P:protein targeting to membrane"/>
    <property type="evidence" value="ECO:0007669"/>
    <property type="project" value="TreeGrafter"/>
</dbReference>
<evidence type="ECO:0000256" key="9">
    <source>
        <dbReference type="ARBA" id="ARBA00048048"/>
    </source>
</evidence>
<feature type="domain" description="Palmitoyltransferase DHHC" evidence="12">
    <location>
        <begin position="119"/>
        <end position="242"/>
    </location>
</feature>
<dbReference type="InterPro" id="IPR039859">
    <property type="entry name" value="PFA4/ZDH16/20/ERF2-like"/>
</dbReference>
<keyword evidence="14" id="KW-1185">Reference proteome</keyword>
<dbReference type="PROSITE" id="PS50216">
    <property type="entry name" value="DHHC"/>
    <property type="match status" value="1"/>
</dbReference>
<comment type="similarity">
    <text evidence="10">Belongs to the DHHC palmitoyltransferase family.</text>
</comment>
<organism evidence="13 14">
    <name type="scientific">Stentor coeruleus</name>
    <dbReference type="NCBI Taxonomy" id="5963"/>
    <lineage>
        <taxon>Eukaryota</taxon>
        <taxon>Sar</taxon>
        <taxon>Alveolata</taxon>
        <taxon>Ciliophora</taxon>
        <taxon>Postciliodesmatophora</taxon>
        <taxon>Heterotrichea</taxon>
        <taxon>Heterotrichida</taxon>
        <taxon>Stentoridae</taxon>
        <taxon>Stentor</taxon>
    </lineage>
</organism>
<evidence type="ECO:0000256" key="10">
    <source>
        <dbReference type="RuleBase" id="RU079119"/>
    </source>
</evidence>
<feature type="transmembrane region" description="Helical" evidence="10">
    <location>
        <begin position="202"/>
        <end position="231"/>
    </location>
</feature>
<evidence type="ECO:0000256" key="11">
    <source>
        <dbReference type="SAM" id="MobiDB-lite"/>
    </source>
</evidence>
<keyword evidence="5 10" id="KW-0472">Membrane</keyword>
<dbReference type="InterPro" id="IPR001594">
    <property type="entry name" value="Palmitoyltrfase_DHHC"/>
</dbReference>
<dbReference type="OrthoDB" id="294591at2759"/>
<evidence type="ECO:0000256" key="8">
    <source>
        <dbReference type="ARBA" id="ARBA00023315"/>
    </source>
</evidence>
<dbReference type="PANTHER" id="PTHR22883">
    <property type="entry name" value="ZINC FINGER DHHC DOMAIN CONTAINING PROTEIN"/>
    <property type="match status" value="1"/>
</dbReference>
<comment type="subcellular location">
    <subcellularLocation>
        <location evidence="1">Endomembrane system</location>
        <topology evidence="1">Multi-pass membrane protein</topology>
    </subcellularLocation>
</comment>
<dbReference type="PANTHER" id="PTHR22883:SF43">
    <property type="entry name" value="PALMITOYLTRANSFERASE APP"/>
    <property type="match status" value="1"/>
</dbReference>
<comment type="domain">
    <text evidence="10">The DHHC domain is required for palmitoyltransferase activity.</text>
</comment>
<gene>
    <name evidence="13" type="ORF">SteCoe_9349</name>
</gene>
<keyword evidence="6" id="KW-0564">Palmitate</keyword>
<dbReference type="EC" id="2.3.1.225" evidence="10"/>
<name>A0A1R2CI24_9CILI</name>
<sequence length="334" mass="38260">MRIVDYWQGKNKFFCKARIITGPDWYKGILTGSFTMLISCLIYAFPLNYYIQEESYAPVIIFTILLPISIYYLFSVATHDPGYIPKQSSLFTTKANDALNEYITSPKPLLIQHKGTIIKMKFCKTCMLFRPPRSSHCSICDLCVEEFDHHCPWIGNCVGKRNYVYFFKFLLSMNLLAITGFVCSIDHVTHYENSNKDARKSLIVSFILVVLLFFVLFFVCGLFGFHLYLVLTGITTNEKIKQTWPKRNFNPFTSGSPLENCGIKYKARMSKPQFDPKAVISQYADDINPNLILRKVKVLKTFGTAEDTVEKKLQTLGNKPPTSRPQSPLMSECS</sequence>
<protein>
    <recommendedName>
        <fullName evidence="10">Palmitoyltransferase</fullName>
        <ecNumber evidence="10">2.3.1.225</ecNumber>
    </recommendedName>
</protein>
<reference evidence="13 14" key="1">
    <citation type="submission" date="2016-11" db="EMBL/GenBank/DDBJ databases">
        <title>The macronuclear genome of Stentor coeruleus: a giant cell with tiny introns.</title>
        <authorList>
            <person name="Slabodnick M."/>
            <person name="Ruby J.G."/>
            <person name="Reiff S.B."/>
            <person name="Swart E.C."/>
            <person name="Gosai S."/>
            <person name="Prabakaran S."/>
            <person name="Witkowska E."/>
            <person name="Larue G.E."/>
            <person name="Fisher S."/>
            <person name="Freeman R.M."/>
            <person name="Gunawardena J."/>
            <person name="Chu W."/>
            <person name="Stover N.A."/>
            <person name="Gregory B.D."/>
            <person name="Nowacki M."/>
            <person name="Derisi J."/>
            <person name="Roy S.W."/>
            <person name="Marshall W.F."/>
            <person name="Sood P."/>
        </authorList>
    </citation>
    <scope>NUCLEOTIDE SEQUENCE [LARGE SCALE GENOMIC DNA]</scope>
    <source>
        <strain evidence="13">WM001</strain>
    </source>
</reference>
<dbReference type="EMBL" id="MPUH01000145">
    <property type="protein sequence ID" value="OMJ88651.1"/>
    <property type="molecule type" value="Genomic_DNA"/>
</dbReference>
<dbReference type="Pfam" id="PF01529">
    <property type="entry name" value="DHHC"/>
    <property type="match status" value="1"/>
</dbReference>
<evidence type="ECO:0000313" key="13">
    <source>
        <dbReference type="EMBL" id="OMJ88651.1"/>
    </source>
</evidence>
<evidence type="ECO:0000256" key="6">
    <source>
        <dbReference type="ARBA" id="ARBA00023139"/>
    </source>
</evidence>
<proteinExistence type="inferred from homology"/>
<keyword evidence="8 10" id="KW-0012">Acyltransferase</keyword>
<feature type="transmembrane region" description="Helical" evidence="10">
    <location>
        <begin position="25"/>
        <end position="44"/>
    </location>
</feature>
<keyword evidence="2 10" id="KW-0808">Transferase</keyword>
<dbReference type="Proteomes" id="UP000187209">
    <property type="component" value="Unassembled WGS sequence"/>
</dbReference>
<keyword evidence="7" id="KW-0449">Lipoprotein</keyword>
<feature type="region of interest" description="Disordered" evidence="11">
    <location>
        <begin position="315"/>
        <end position="334"/>
    </location>
</feature>
<keyword evidence="4 10" id="KW-1133">Transmembrane helix</keyword>
<comment type="catalytic activity">
    <reaction evidence="9 10">
        <text>L-cysteinyl-[protein] + hexadecanoyl-CoA = S-hexadecanoyl-L-cysteinyl-[protein] + CoA</text>
        <dbReference type="Rhea" id="RHEA:36683"/>
        <dbReference type="Rhea" id="RHEA-COMP:10131"/>
        <dbReference type="Rhea" id="RHEA-COMP:11032"/>
        <dbReference type="ChEBI" id="CHEBI:29950"/>
        <dbReference type="ChEBI" id="CHEBI:57287"/>
        <dbReference type="ChEBI" id="CHEBI:57379"/>
        <dbReference type="ChEBI" id="CHEBI:74151"/>
        <dbReference type="EC" id="2.3.1.225"/>
    </reaction>
</comment>
<evidence type="ECO:0000256" key="3">
    <source>
        <dbReference type="ARBA" id="ARBA00022692"/>
    </source>
</evidence>
<accession>A0A1R2CI24</accession>